<feature type="domain" description="Fibrinogen C-terminal" evidence="5">
    <location>
        <begin position="1"/>
        <end position="181"/>
    </location>
</feature>
<keyword evidence="6" id="KW-1185">Reference proteome</keyword>
<dbReference type="InterPro" id="IPR037579">
    <property type="entry name" value="FIB_ANG-like"/>
</dbReference>
<proteinExistence type="predicted"/>
<accession>A0ABM1C1T6</accession>
<evidence type="ECO:0000256" key="1">
    <source>
        <dbReference type="ARBA" id="ARBA00004613"/>
    </source>
</evidence>
<keyword evidence="3" id="KW-1015">Disulfide bond</keyword>
<dbReference type="Proteomes" id="UP000694941">
    <property type="component" value="Unplaced"/>
</dbReference>
<evidence type="ECO:0000259" key="5">
    <source>
        <dbReference type="PROSITE" id="PS51406"/>
    </source>
</evidence>
<dbReference type="PANTHER" id="PTHR47221">
    <property type="entry name" value="FIBRINOGEN ALPHA CHAIN"/>
    <property type="match status" value="1"/>
</dbReference>
<comment type="subcellular location">
    <subcellularLocation>
        <location evidence="1">Secreted</location>
    </subcellularLocation>
</comment>
<dbReference type="SUPFAM" id="SSF56496">
    <property type="entry name" value="Fibrinogen C-terminal domain-like"/>
    <property type="match status" value="1"/>
</dbReference>
<dbReference type="InterPro" id="IPR002181">
    <property type="entry name" value="Fibrinogen_a/b/g_C_dom"/>
</dbReference>
<dbReference type="InterPro" id="IPR014716">
    <property type="entry name" value="Fibrinogen_a/b/g_C_1"/>
</dbReference>
<organism evidence="6 7">
    <name type="scientific">Limulus polyphemus</name>
    <name type="common">Atlantic horseshoe crab</name>
    <dbReference type="NCBI Taxonomy" id="6850"/>
    <lineage>
        <taxon>Eukaryota</taxon>
        <taxon>Metazoa</taxon>
        <taxon>Ecdysozoa</taxon>
        <taxon>Arthropoda</taxon>
        <taxon>Chelicerata</taxon>
        <taxon>Merostomata</taxon>
        <taxon>Xiphosura</taxon>
        <taxon>Limulidae</taxon>
        <taxon>Limulus</taxon>
    </lineage>
</organism>
<evidence type="ECO:0000256" key="3">
    <source>
        <dbReference type="ARBA" id="ARBA00023157"/>
    </source>
</evidence>
<dbReference type="SMART" id="SM00186">
    <property type="entry name" value="FBG"/>
    <property type="match status" value="1"/>
</dbReference>
<evidence type="ECO:0000256" key="4">
    <source>
        <dbReference type="ARBA" id="ARBA00023180"/>
    </source>
</evidence>
<keyword evidence="4" id="KW-0325">Glycoprotein</keyword>
<dbReference type="InterPro" id="IPR036056">
    <property type="entry name" value="Fibrinogen-like_C"/>
</dbReference>
<dbReference type="PANTHER" id="PTHR47221:SF5">
    <property type="entry name" value="FIBRINOGEN C-TERMINAL DOMAIN-CONTAINING PROTEIN"/>
    <property type="match status" value="1"/>
</dbReference>
<gene>
    <name evidence="7" type="primary">LOC106476641</name>
</gene>
<name>A0ABM1C1T6_LIMPO</name>
<evidence type="ECO:0000313" key="6">
    <source>
        <dbReference type="Proteomes" id="UP000694941"/>
    </source>
</evidence>
<keyword evidence="2" id="KW-0964">Secreted</keyword>
<reference evidence="7" key="1">
    <citation type="submission" date="2025-08" db="UniProtKB">
        <authorList>
            <consortium name="RefSeq"/>
        </authorList>
    </citation>
    <scope>IDENTIFICATION</scope>
    <source>
        <tissue evidence="7">Muscle</tissue>
    </source>
</reference>
<dbReference type="Gene3D" id="3.90.215.10">
    <property type="entry name" value="Gamma Fibrinogen, chain A, domain 1"/>
    <property type="match status" value="1"/>
</dbReference>
<sequence>METSGGGWTLIQRRRDFGKPVESFYRSWEEYKNGFGNLTKEFWLGNDIIFSLTNQNNMVLRVDLEDFEGVRRYAEHDEFLVRSEIDLYKMSFKTYKGDAGNSLAHHNNMMFSTKDKDNDKHKGSCAQAHKGGWWYNNCHSTNLNGFYYTVDKVDTTGITWHEWKSKHSTLKTSEMKIRPVDFINEFYLSVNRLQPNVITRNP</sequence>
<dbReference type="Pfam" id="PF00147">
    <property type="entry name" value="Fibrinogen_C"/>
    <property type="match status" value="1"/>
</dbReference>
<dbReference type="PROSITE" id="PS51406">
    <property type="entry name" value="FIBRINOGEN_C_2"/>
    <property type="match status" value="1"/>
</dbReference>
<dbReference type="RefSeq" id="XP_013792738.2">
    <property type="nucleotide sequence ID" value="XM_013937284.2"/>
</dbReference>
<evidence type="ECO:0000313" key="7">
    <source>
        <dbReference type="RefSeq" id="XP_013792738.2"/>
    </source>
</evidence>
<evidence type="ECO:0000256" key="2">
    <source>
        <dbReference type="ARBA" id="ARBA00022525"/>
    </source>
</evidence>
<dbReference type="GeneID" id="106476641"/>
<dbReference type="CDD" id="cd00087">
    <property type="entry name" value="FReD"/>
    <property type="match status" value="1"/>
</dbReference>
<protein>
    <submittedName>
        <fullName evidence="7">Techylectin-5B-like</fullName>
    </submittedName>
</protein>